<evidence type="ECO:0000256" key="10">
    <source>
        <dbReference type="ARBA" id="ARBA00022917"/>
    </source>
</evidence>
<dbReference type="CDD" id="cd00672">
    <property type="entry name" value="CysRS_core"/>
    <property type="match status" value="1"/>
</dbReference>
<dbReference type="EC" id="6.1.1.16" evidence="13"/>
<evidence type="ECO:0000256" key="13">
    <source>
        <dbReference type="HAMAP-Rule" id="MF_00041"/>
    </source>
</evidence>
<evidence type="ECO:0000256" key="7">
    <source>
        <dbReference type="ARBA" id="ARBA00022741"/>
    </source>
</evidence>
<keyword evidence="4 13" id="KW-0963">Cytoplasm</keyword>
<reference evidence="15 16" key="1">
    <citation type="submission" date="2016-04" db="EMBL/GenBank/DDBJ databases">
        <title>Deep-sea bacteria in the southern Pacific.</title>
        <authorList>
            <person name="Tang K."/>
        </authorList>
    </citation>
    <scope>NUCLEOTIDE SEQUENCE [LARGE SCALE GENOMIC DNA]</scope>
    <source>
        <strain evidence="15 16">JLT2014</strain>
    </source>
</reference>
<proteinExistence type="inferred from homology"/>
<dbReference type="FunFam" id="3.40.50.620:FF:000068">
    <property type="entry name" value="Cysteine--tRNA ligase"/>
    <property type="match status" value="1"/>
</dbReference>
<comment type="similarity">
    <text evidence="2 13">Belongs to the class-I aminoacyl-tRNA synthetase family.</text>
</comment>
<keyword evidence="6 13" id="KW-0479">Metal-binding</keyword>
<keyword evidence="16" id="KW-1185">Reference proteome</keyword>
<feature type="binding site" evidence="13">
    <location>
        <position position="240"/>
    </location>
    <ligand>
        <name>Zn(2+)</name>
        <dbReference type="ChEBI" id="CHEBI:29105"/>
    </ligand>
</feature>
<comment type="subcellular location">
    <subcellularLocation>
        <location evidence="1 13">Cytoplasm</location>
    </subcellularLocation>
</comment>
<dbReference type="PANTHER" id="PTHR10890:SF3">
    <property type="entry name" value="CYSTEINE--TRNA LIGASE, CYTOPLASMIC"/>
    <property type="match status" value="1"/>
</dbReference>
<feature type="binding site" evidence="13">
    <location>
        <position position="211"/>
    </location>
    <ligand>
        <name>Zn(2+)</name>
        <dbReference type="ChEBI" id="CHEBI:29105"/>
    </ligand>
</feature>
<evidence type="ECO:0000256" key="12">
    <source>
        <dbReference type="ARBA" id="ARBA00047398"/>
    </source>
</evidence>
<keyword evidence="10 13" id="KW-0648">Protein biosynthesis</keyword>
<dbReference type="OrthoDB" id="9815130at2"/>
<evidence type="ECO:0000313" key="16">
    <source>
        <dbReference type="Proteomes" id="UP000187059"/>
    </source>
</evidence>
<sequence length="453" mass="49706">MDIWLTNSRTRKKERFEPIDAENVRIYVCGPTVYDRAHLGNARPAIVFDVLFRLMRQVYGPDHVTYVRNFTDVDDKINARAEASGRSIGEITAETTQWYLDDMAAVGVMQPTHMPRATEYISQMIAMISDLIERGHAYEAEGHVLFAVESYTQYGALSGRSVDDMIAGARVEVAPYKRNPMDFVLWKPSSPELPGWDSPWGRGRPGWHIECSAMSYELLGASFDIHGGGNDLMFPHHENEIAQSCCAHPEGGFARVWLHNEMLQVEGKKMSKSLGNFFTVHDLLEQGVPGEVIRFVMLSTHYRRPMDWTAEKAAQAEAVLRKWRGLVDGVEAGPVPEAVLAALADDLNTAGAIAELHRLAGAGEAPALKAGAGLLGLLTPELGAWAEASVDLSELAARLAELRAQAMQSKDFSEVDRMKTALIEAGVEVRMSKAGVELLPGAGFDAAKLEGLS</sequence>
<dbReference type="Gene3D" id="3.40.50.620">
    <property type="entry name" value="HUPs"/>
    <property type="match status" value="1"/>
</dbReference>
<dbReference type="InterPro" id="IPR014729">
    <property type="entry name" value="Rossmann-like_a/b/a_fold"/>
</dbReference>
<accession>A0A1P8UYY0</accession>
<evidence type="ECO:0000313" key="15">
    <source>
        <dbReference type="EMBL" id="APZ54604.1"/>
    </source>
</evidence>
<organism evidence="15 16">
    <name type="scientific">Salipiger abyssi</name>
    <dbReference type="NCBI Taxonomy" id="1250539"/>
    <lineage>
        <taxon>Bacteria</taxon>
        <taxon>Pseudomonadati</taxon>
        <taxon>Pseudomonadota</taxon>
        <taxon>Alphaproteobacteria</taxon>
        <taxon>Rhodobacterales</taxon>
        <taxon>Roseobacteraceae</taxon>
        <taxon>Salipiger</taxon>
    </lineage>
</organism>
<dbReference type="GO" id="GO:0008270">
    <property type="term" value="F:zinc ion binding"/>
    <property type="evidence" value="ECO:0007669"/>
    <property type="project" value="UniProtKB-UniRule"/>
</dbReference>
<feature type="binding site" evidence="13">
    <location>
        <position position="272"/>
    </location>
    <ligand>
        <name>ATP</name>
        <dbReference type="ChEBI" id="CHEBI:30616"/>
    </ligand>
</feature>
<dbReference type="Gene3D" id="1.20.120.1910">
    <property type="entry name" value="Cysteine-tRNA ligase, C-terminal anti-codon recognition domain"/>
    <property type="match status" value="1"/>
</dbReference>
<dbReference type="InterPro" id="IPR015803">
    <property type="entry name" value="Cys-tRNA-ligase"/>
</dbReference>
<feature type="short sequence motif" description="'KMSKS' region" evidence="13">
    <location>
        <begin position="269"/>
        <end position="273"/>
    </location>
</feature>
<dbReference type="GO" id="GO:0005829">
    <property type="term" value="C:cytosol"/>
    <property type="evidence" value="ECO:0007669"/>
    <property type="project" value="TreeGrafter"/>
</dbReference>
<feature type="domain" description="Cysteinyl-tRNA synthetase class Ia DALR" evidence="14">
    <location>
        <begin position="338"/>
        <end position="386"/>
    </location>
</feature>
<keyword evidence="9 13" id="KW-0067">ATP-binding</keyword>
<dbReference type="PANTHER" id="PTHR10890">
    <property type="entry name" value="CYSTEINYL-TRNA SYNTHETASE"/>
    <property type="match status" value="1"/>
</dbReference>
<evidence type="ECO:0000256" key="2">
    <source>
        <dbReference type="ARBA" id="ARBA00005594"/>
    </source>
</evidence>
<comment type="subunit">
    <text evidence="3 13">Monomer.</text>
</comment>
<protein>
    <recommendedName>
        <fullName evidence="13">Cysteine--tRNA ligase</fullName>
        <ecNumber evidence="13">6.1.1.16</ecNumber>
    </recommendedName>
    <alternativeName>
        <fullName evidence="13">Cysteinyl-tRNA synthetase</fullName>
        <shortName evidence="13">CysRS</shortName>
    </alternativeName>
</protein>
<evidence type="ECO:0000256" key="4">
    <source>
        <dbReference type="ARBA" id="ARBA00022490"/>
    </source>
</evidence>
<evidence type="ECO:0000256" key="9">
    <source>
        <dbReference type="ARBA" id="ARBA00022840"/>
    </source>
</evidence>
<keyword evidence="8 13" id="KW-0862">Zinc</keyword>
<dbReference type="KEGG" id="paby:Ga0080574_TMP4270"/>
<evidence type="ECO:0000256" key="3">
    <source>
        <dbReference type="ARBA" id="ARBA00011245"/>
    </source>
</evidence>
<feature type="short sequence motif" description="'HIGH' region" evidence="13">
    <location>
        <begin position="31"/>
        <end position="41"/>
    </location>
</feature>
<dbReference type="GO" id="GO:0006423">
    <property type="term" value="P:cysteinyl-tRNA aminoacylation"/>
    <property type="evidence" value="ECO:0007669"/>
    <property type="project" value="UniProtKB-UniRule"/>
</dbReference>
<feature type="binding site" evidence="13">
    <location>
        <position position="29"/>
    </location>
    <ligand>
        <name>Zn(2+)</name>
        <dbReference type="ChEBI" id="CHEBI:29105"/>
    </ligand>
</feature>
<feature type="binding site" evidence="13">
    <location>
        <position position="236"/>
    </location>
    <ligand>
        <name>Zn(2+)</name>
        <dbReference type="ChEBI" id="CHEBI:29105"/>
    </ligand>
</feature>
<dbReference type="EMBL" id="CP015093">
    <property type="protein sequence ID" value="APZ54604.1"/>
    <property type="molecule type" value="Genomic_DNA"/>
</dbReference>
<dbReference type="GO" id="GO:0004817">
    <property type="term" value="F:cysteine-tRNA ligase activity"/>
    <property type="evidence" value="ECO:0007669"/>
    <property type="project" value="UniProtKB-UniRule"/>
</dbReference>
<dbReference type="GO" id="GO:0005524">
    <property type="term" value="F:ATP binding"/>
    <property type="evidence" value="ECO:0007669"/>
    <property type="project" value="UniProtKB-UniRule"/>
</dbReference>
<dbReference type="InterPro" id="IPR032678">
    <property type="entry name" value="tRNA-synt_1_cat_dom"/>
</dbReference>
<evidence type="ECO:0000256" key="6">
    <source>
        <dbReference type="ARBA" id="ARBA00022723"/>
    </source>
</evidence>
<dbReference type="AlphaFoldDB" id="A0A1P8UYY0"/>
<name>A0A1P8UYY0_9RHOB</name>
<evidence type="ECO:0000256" key="1">
    <source>
        <dbReference type="ARBA" id="ARBA00004496"/>
    </source>
</evidence>
<comment type="cofactor">
    <cofactor evidence="13">
        <name>Zn(2+)</name>
        <dbReference type="ChEBI" id="CHEBI:29105"/>
    </cofactor>
    <text evidence="13">Binds 1 zinc ion per subunit.</text>
</comment>
<keyword evidence="5 13" id="KW-0436">Ligase</keyword>
<dbReference type="SUPFAM" id="SSF52374">
    <property type="entry name" value="Nucleotidylyl transferase"/>
    <property type="match status" value="1"/>
</dbReference>
<dbReference type="STRING" id="1250539.Ga0080574_TMP4270"/>
<comment type="catalytic activity">
    <reaction evidence="12 13">
        <text>tRNA(Cys) + L-cysteine + ATP = L-cysteinyl-tRNA(Cys) + AMP + diphosphate</text>
        <dbReference type="Rhea" id="RHEA:17773"/>
        <dbReference type="Rhea" id="RHEA-COMP:9661"/>
        <dbReference type="Rhea" id="RHEA-COMP:9679"/>
        <dbReference type="ChEBI" id="CHEBI:30616"/>
        <dbReference type="ChEBI" id="CHEBI:33019"/>
        <dbReference type="ChEBI" id="CHEBI:35235"/>
        <dbReference type="ChEBI" id="CHEBI:78442"/>
        <dbReference type="ChEBI" id="CHEBI:78517"/>
        <dbReference type="ChEBI" id="CHEBI:456215"/>
        <dbReference type="EC" id="6.1.1.16"/>
    </reaction>
</comment>
<dbReference type="InterPro" id="IPR009080">
    <property type="entry name" value="tRNAsynth_Ia_anticodon-bd"/>
</dbReference>
<dbReference type="SUPFAM" id="SSF47323">
    <property type="entry name" value="Anticodon-binding domain of a subclass of class I aminoacyl-tRNA synthetases"/>
    <property type="match status" value="1"/>
</dbReference>
<dbReference type="InterPro" id="IPR024909">
    <property type="entry name" value="Cys-tRNA/MSH_ligase"/>
</dbReference>
<evidence type="ECO:0000256" key="8">
    <source>
        <dbReference type="ARBA" id="ARBA00022833"/>
    </source>
</evidence>
<dbReference type="NCBIfam" id="TIGR00435">
    <property type="entry name" value="cysS"/>
    <property type="match status" value="1"/>
</dbReference>
<dbReference type="InterPro" id="IPR015273">
    <property type="entry name" value="Cys-tRNA-synt_Ia_DALR"/>
</dbReference>
<keyword evidence="7 13" id="KW-0547">Nucleotide-binding</keyword>
<evidence type="ECO:0000256" key="5">
    <source>
        <dbReference type="ARBA" id="ARBA00022598"/>
    </source>
</evidence>
<evidence type="ECO:0000259" key="14">
    <source>
        <dbReference type="SMART" id="SM00840"/>
    </source>
</evidence>
<evidence type="ECO:0000256" key="11">
    <source>
        <dbReference type="ARBA" id="ARBA00023146"/>
    </source>
</evidence>
<keyword evidence="11 13" id="KW-0030">Aminoacyl-tRNA synthetase</keyword>
<dbReference type="HAMAP" id="MF_00041">
    <property type="entry name" value="Cys_tRNA_synth"/>
    <property type="match status" value="1"/>
</dbReference>
<dbReference type="RefSeq" id="WP_076704343.1">
    <property type="nucleotide sequence ID" value="NZ_CP015093.1"/>
</dbReference>
<dbReference type="PRINTS" id="PR00983">
    <property type="entry name" value="TRNASYNTHCYS"/>
</dbReference>
<dbReference type="Pfam" id="PF01406">
    <property type="entry name" value="tRNA-synt_1e"/>
    <property type="match status" value="1"/>
</dbReference>
<dbReference type="Proteomes" id="UP000187059">
    <property type="component" value="Chromosome"/>
</dbReference>
<dbReference type="SMART" id="SM00840">
    <property type="entry name" value="DALR_2"/>
    <property type="match status" value="1"/>
</dbReference>
<gene>
    <name evidence="13" type="primary">cysS</name>
    <name evidence="15" type="ORF">Ga0080574_TMP4270</name>
</gene>